<keyword evidence="2" id="KW-1185">Reference proteome</keyword>
<dbReference type="Proteomes" id="UP001055117">
    <property type="component" value="Unassembled WGS sequence"/>
</dbReference>
<dbReference type="EMBL" id="BPQG01000029">
    <property type="protein sequence ID" value="GJD44149.1"/>
    <property type="molecule type" value="Genomic_DNA"/>
</dbReference>
<dbReference type="InterPro" id="IPR052188">
    <property type="entry name" value="Ni-pincer_cofactor_biosynth"/>
</dbReference>
<accession>A0ABQ4QHD0</accession>
<comment type="caution">
    <text evidence="1">The sequence shown here is derived from an EMBL/GenBank/DDBJ whole genome shotgun (WGS) entry which is preliminary data.</text>
</comment>
<dbReference type="InterPro" id="IPR014729">
    <property type="entry name" value="Rossmann-like_a/b/a_fold"/>
</dbReference>
<dbReference type="RefSeq" id="WP_238272107.1">
    <property type="nucleotide sequence ID" value="NZ_BPQG01000029.1"/>
</dbReference>
<sequence length="280" mass="28771">MSSPPIRLEAVLVEIGSVAVAVSGGVDSVTLAALAHRVLGPDAALMVHAASPAVPAEATARVRAEAARAGWSLRVIEAGEFSDPAYRANPVNRCFFCKTNLYGAIARVTDRTMASGANLDDLGEYRPGLDAAAEHGVRHPYVEAGLDKAAVRRLSRDLGLGAVADLPSAPCLSSRVETGIRIEPEVLAFIHAVERRVGAALGAGGDAKRAVRCRVRAAGIVVELDPTSLAALDGPGRGELEGWIAAQAPGRLAAGAVRFEPYRTGSAFLVGRGVGAGASA</sequence>
<dbReference type="SUPFAM" id="SSF52402">
    <property type="entry name" value="Adenine nucleotide alpha hydrolases-like"/>
    <property type="match status" value="1"/>
</dbReference>
<name>A0ABQ4QHD0_9HYPH</name>
<proteinExistence type="predicted"/>
<evidence type="ECO:0008006" key="3">
    <source>
        <dbReference type="Google" id="ProtNLM"/>
    </source>
</evidence>
<dbReference type="Gene3D" id="3.40.50.620">
    <property type="entry name" value="HUPs"/>
    <property type="match status" value="1"/>
</dbReference>
<evidence type="ECO:0000313" key="1">
    <source>
        <dbReference type="EMBL" id="GJD44149.1"/>
    </source>
</evidence>
<reference evidence="1 2" key="1">
    <citation type="journal article" date="2021" name="Front. Microbiol.">
        <title>Comprehensive Comparative Genomics and Phenotyping of Methylobacterium Species.</title>
        <authorList>
            <person name="Alessa O."/>
            <person name="Ogura Y."/>
            <person name="Fujitani Y."/>
            <person name="Takami H."/>
            <person name="Hayashi T."/>
            <person name="Sahin N."/>
            <person name="Tani A."/>
        </authorList>
    </citation>
    <scope>NUCLEOTIDE SEQUENCE [LARGE SCALE GENOMIC DNA]</scope>
    <source>
        <strain evidence="1 2">DSM 23679</strain>
    </source>
</reference>
<protein>
    <recommendedName>
        <fullName evidence="3">Adenine nucleotide alpha hydrolase</fullName>
    </recommendedName>
</protein>
<organism evidence="1 2">
    <name type="scientific">Methylobacterium cerastii</name>
    <dbReference type="NCBI Taxonomy" id="932741"/>
    <lineage>
        <taxon>Bacteria</taxon>
        <taxon>Pseudomonadati</taxon>
        <taxon>Pseudomonadota</taxon>
        <taxon>Alphaproteobacteria</taxon>
        <taxon>Hyphomicrobiales</taxon>
        <taxon>Methylobacteriaceae</taxon>
        <taxon>Methylobacterium</taxon>
    </lineage>
</organism>
<evidence type="ECO:0000313" key="2">
    <source>
        <dbReference type="Proteomes" id="UP001055117"/>
    </source>
</evidence>
<dbReference type="PANTHER" id="PTHR43169">
    <property type="entry name" value="EXSB FAMILY PROTEIN"/>
    <property type="match status" value="1"/>
</dbReference>
<dbReference type="PANTHER" id="PTHR43169:SF2">
    <property type="entry name" value="NAD_GMP SYNTHASE DOMAIN-CONTAINING PROTEIN"/>
    <property type="match status" value="1"/>
</dbReference>
<gene>
    <name evidence="1" type="ORF">AFCDBAGC_2013</name>
</gene>